<evidence type="ECO:0000256" key="5">
    <source>
        <dbReference type="ARBA" id="ARBA00022553"/>
    </source>
</evidence>
<protein>
    <recommendedName>
        <fullName evidence="14">Sensor protein</fullName>
        <ecNumber evidence="14">2.7.13.3</ecNumber>
    </recommendedName>
</protein>
<organism evidence="17 18">
    <name type="scientific">Comamonas testosteroni</name>
    <name type="common">Pseudomonas testosteroni</name>
    <dbReference type="NCBI Taxonomy" id="285"/>
    <lineage>
        <taxon>Bacteria</taxon>
        <taxon>Pseudomonadati</taxon>
        <taxon>Pseudomonadota</taxon>
        <taxon>Betaproteobacteria</taxon>
        <taxon>Burkholderiales</taxon>
        <taxon>Comamonadaceae</taxon>
        <taxon>Comamonas</taxon>
    </lineage>
</organism>
<dbReference type="PANTHER" id="PTHR45436:SF9">
    <property type="entry name" value="SENSOR PROTEIN"/>
    <property type="match status" value="1"/>
</dbReference>
<dbReference type="EMBL" id="AWOR01000068">
    <property type="protein sequence ID" value="KGH26723.1"/>
    <property type="molecule type" value="Genomic_DNA"/>
</dbReference>
<sequence length="465" mass="50928">MTPSIPHLGKRLSRALALQTMLGLGLVCVAVYWGSLLALTLRQQESLEQKQTTVTHLLQQDRDSHSPGAMQHMLSDFLTGHEDMSIRVTQQSGQLFFEKLNRPLDDRHSTSRSFSVELPASSAEQMPQTLQVLLLLDRRPDDALLRQLAWILALAAVSSSLLVSLTSAWLVRRGLAPLHSLVEQTRQLGAKDLTHDWQTRLDDSNQPQELRPLIAQFNALLERLAVAYRQMEAFNADVAHELNTPLTTLISSCELALRKPRDAGELRDILASNLEDLQRMAGIVADMLFLSHADRGESAHRIQVASLASLADEVVEYHEAALQEAGLQVRVQGDAQAQVDARLLRRALSNLLGNATRYATPGSCIEIQISMPQAGQVTLAVHNQGQAIAPEHLPRLFDRFYRSDAARSQADRNHGLGLSIVAAIARMHGGQAFAHSDHPVTSIGLSLPAGQDAQARAPVSGGNRA</sequence>
<evidence type="ECO:0000256" key="8">
    <source>
        <dbReference type="ARBA" id="ARBA00022741"/>
    </source>
</evidence>
<name>A0A096FAE8_COMTE</name>
<dbReference type="CDD" id="cd00075">
    <property type="entry name" value="HATPase"/>
    <property type="match status" value="1"/>
</dbReference>
<dbReference type="EC" id="2.7.13.3" evidence="14"/>
<dbReference type="PRINTS" id="PR00344">
    <property type="entry name" value="BCTRLSENSOR"/>
</dbReference>
<dbReference type="InterPro" id="IPR003660">
    <property type="entry name" value="HAMP_dom"/>
</dbReference>
<proteinExistence type="predicted"/>
<dbReference type="InterPro" id="IPR006290">
    <property type="entry name" value="CztS_silS_copS"/>
</dbReference>
<evidence type="ECO:0000259" key="15">
    <source>
        <dbReference type="PROSITE" id="PS50109"/>
    </source>
</evidence>
<feature type="domain" description="HAMP" evidence="16">
    <location>
        <begin position="172"/>
        <end position="229"/>
    </location>
</feature>
<evidence type="ECO:0000256" key="6">
    <source>
        <dbReference type="ARBA" id="ARBA00022679"/>
    </source>
</evidence>
<reference evidence="17 18" key="1">
    <citation type="submission" date="2013-09" db="EMBL/GenBank/DDBJ databases">
        <title>High correlation between genotypes and phenotypes of environmental bacteria Comamonas testosteroni strains.</title>
        <authorList>
            <person name="Liu L."/>
            <person name="Zhu W."/>
            <person name="Xia X."/>
            <person name="Xu B."/>
            <person name="Luo M."/>
            <person name="Wang G."/>
        </authorList>
    </citation>
    <scope>NUCLEOTIDE SEQUENCE [LARGE SCALE GENOMIC DNA]</scope>
    <source>
        <strain evidence="17 18">JL40</strain>
    </source>
</reference>
<evidence type="ECO:0000259" key="16">
    <source>
        <dbReference type="PROSITE" id="PS50885"/>
    </source>
</evidence>
<evidence type="ECO:0000256" key="14">
    <source>
        <dbReference type="RuleBase" id="RU364088"/>
    </source>
</evidence>
<accession>A0A096FAE8</accession>
<keyword evidence="7 14" id="KW-0812">Transmembrane</keyword>
<keyword evidence="9 14" id="KW-0418">Kinase</keyword>
<feature type="domain" description="Histidine kinase" evidence="15">
    <location>
        <begin position="237"/>
        <end position="451"/>
    </location>
</feature>
<keyword evidence="10 14" id="KW-0067">ATP-binding</keyword>
<evidence type="ECO:0000256" key="12">
    <source>
        <dbReference type="ARBA" id="ARBA00023012"/>
    </source>
</evidence>
<dbReference type="SUPFAM" id="SSF55874">
    <property type="entry name" value="ATPase domain of HSP90 chaperone/DNA topoisomerase II/histidine kinase"/>
    <property type="match status" value="1"/>
</dbReference>
<evidence type="ECO:0000256" key="7">
    <source>
        <dbReference type="ARBA" id="ARBA00022692"/>
    </source>
</evidence>
<dbReference type="PROSITE" id="PS50885">
    <property type="entry name" value="HAMP"/>
    <property type="match status" value="1"/>
</dbReference>
<keyword evidence="8 14" id="KW-0547">Nucleotide-binding</keyword>
<dbReference type="Proteomes" id="UP000029553">
    <property type="component" value="Unassembled WGS sequence"/>
</dbReference>
<evidence type="ECO:0000313" key="17">
    <source>
        <dbReference type="EMBL" id="KGH26723.1"/>
    </source>
</evidence>
<dbReference type="InterPro" id="IPR005467">
    <property type="entry name" value="His_kinase_dom"/>
</dbReference>
<evidence type="ECO:0000256" key="4">
    <source>
        <dbReference type="ARBA" id="ARBA00022519"/>
    </source>
</evidence>
<keyword evidence="6 14" id="KW-0808">Transferase</keyword>
<comment type="catalytic activity">
    <reaction evidence="1 14">
        <text>ATP + protein L-histidine = ADP + protein N-phospho-L-histidine.</text>
        <dbReference type="EC" id="2.7.13.3"/>
    </reaction>
</comment>
<dbReference type="NCBIfam" id="TIGR01386">
    <property type="entry name" value="cztS_silS_copS"/>
    <property type="match status" value="1"/>
</dbReference>
<feature type="transmembrane region" description="Helical" evidence="14">
    <location>
        <begin position="20"/>
        <end position="41"/>
    </location>
</feature>
<dbReference type="CDD" id="cd00082">
    <property type="entry name" value="HisKA"/>
    <property type="match status" value="1"/>
</dbReference>
<dbReference type="PROSITE" id="PS50109">
    <property type="entry name" value="HIS_KIN"/>
    <property type="match status" value="1"/>
</dbReference>
<evidence type="ECO:0000313" key="18">
    <source>
        <dbReference type="Proteomes" id="UP000029553"/>
    </source>
</evidence>
<keyword evidence="4 14" id="KW-0997">Cell inner membrane</keyword>
<evidence type="ECO:0000256" key="2">
    <source>
        <dbReference type="ARBA" id="ARBA00004533"/>
    </source>
</evidence>
<dbReference type="SUPFAM" id="SSF47384">
    <property type="entry name" value="Homodimeric domain of signal transducing histidine kinase"/>
    <property type="match status" value="1"/>
</dbReference>
<evidence type="ECO:0000256" key="9">
    <source>
        <dbReference type="ARBA" id="ARBA00022777"/>
    </source>
</evidence>
<dbReference type="Pfam" id="PF00672">
    <property type="entry name" value="HAMP"/>
    <property type="match status" value="1"/>
</dbReference>
<feature type="transmembrane region" description="Helical" evidence="14">
    <location>
        <begin position="148"/>
        <end position="171"/>
    </location>
</feature>
<gene>
    <name evidence="17" type="ORF">P353_21420</name>
</gene>
<dbReference type="GO" id="GO:0005524">
    <property type="term" value="F:ATP binding"/>
    <property type="evidence" value="ECO:0007669"/>
    <property type="project" value="UniProtKB-KW"/>
</dbReference>
<dbReference type="Pfam" id="PF02518">
    <property type="entry name" value="HATPase_c"/>
    <property type="match status" value="1"/>
</dbReference>
<keyword evidence="5" id="KW-0597">Phosphoprotein</keyword>
<dbReference type="GO" id="GO:0005886">
    <property type="term" value="C:plasma membrane"/>
    <property type="evidence" value="ECO:0007669"/>
    <property type="project" value="UniProtKB-SubCell"/>
</dbReference>
<dbReference type="SMART" id="SM00304">
    <property type="entry name" value="HAMP"/>
    <property type="match status" value="1"/>
</dbReference>
<dbReference type="GO" id="GO:0000155">
    <property type="term" value="F:phosphorelay sensor kinase activity"/>
    <property type="evidence" value="ECO:0007669"/>
    <property type="project" value="InterPro"/>
</dbReference>
<dbReference type="InterPro" id="IPR036097">
    <property type="entry name" value="HisK_dim/P_sf"/>
</dbReference>
<keyword evidence="3 14" id="KW-1003">Cell membrane</keyword>
<evidence type="ECO:0000256" key="3">
    <source>
        <dbReference type="ARBA" id="ARBA00022475"/>
    </source>
</evidence>
<dbReference type="InterPro" id="IPR003661">
    <property type="entry name" value="HisK_dim/P_dom"/>
</dbReference>
<dbReference type="InterPro" id="IPR003594">
    <property type="entry name" value="HATPase_dom"/>
</dbReference>
<dbReference type="SMART" id="SM00388">
    <property type="entry name" value="HisKA"/>
    <property type="match status" value="1"/>
</dbReference>
<dbReference type="Pfam" id="PF00512">
    <property type="entry name" value="HisKA"/>
    <property type="match status" value="1"/>
</dbReference>
<comment type="function">
    <text evidence="14">Member of a two-component regulatory system.</text>
</comment>
<dbReference type="SMART" id="SM00387">
    <property type="entry name" value="HATPase_c"/>
    <property type="match status" value="1"/>
</dbReference>
<keyword evidence="11 14" id="KW-1133">Transmembrane helix</keyword>
<comment type="caution">
    <text evidence="17">The sequence shown here is derived from an EMBL/GenBank/DDBJ whole genome shotgun (WGS) entry which is preliminary data.</text>
</comment>
<evidence type="ECO:0000256" key="13">
    <source>
        <dbReference type="ARBA" id="ARBA00023136"/>
    </source>
</evidence>
<evidence type="ECO:0000256" key="1">
    <source>
        <dbReference type="ARBA" id="ARBA00000085"/>
    </source>
</evidence>
<dbReference type="PANTHER" id="PTHR45436">
    <property type="entry name" value="SENSOR HISTIDINE KINASE YKOH"/>
    <property type="match status" value="1"/>
</dbReference>
<dbReference type="Gene3D" id="3.30.565.10">
    <property type="entry name" value="Histidine kinase-like ATPase, C-terminal domain"/>
    <property type="match status" value="1"/>
</dbReference>
<evidence type="ECO:0000256" key="10">
    <source>
        <dbReference type="ARBA" id="ARBA00022840"/>
    </source>
</evidence>
<dbReference type="AlphaFoldDB" id="A0A096FAE8"/>
<dbReference type="RefSeq" id="WP_034373751.1">
    <property type="nucleotide sequence ID" value="NZ_AWOR01000068.1"/>
</dbReference>
<evidence type="ECO:0000256" key="11">
    <source>
        <dbReference type="ARBA" id="ARBA00022989"/>
    </source>
</evidence>
<dbReference type="Gene3D" id="6.10.340.10">
    <property type="match status" value="1"/>
</dbReference>
<dbReference type="Gene3D" id="1.10.287.130">
    <property type="match status" value="1"/>
</dbReference>
<dbReference type="InterPro" id="IPR036890">
    <property type="entry name" value="HATPase_C_sf"/>
</dbReference>
<comment type="subcellular location">
    <subcellularLocation>
        <location evidence="2 14">Cell inner membrane</location>
    </subcellularLocation>
</comment>
<dbReference type="InterPro" id="IPR050428">
    <property type="entry name" value="TCS_sensor_his_kinase"/>
</dbReference>
<dbReference type="InterPro" id="IPR004358">
    <property type="entry name" value="Sig_transdc_His_kin-like_C"/>
</dbReference>
<keyword evidence="12 14" id="KW-0902">Two-component regulatory system</keyword>
<keyword evidence="13 14" id="KW-0472">Membrane</keyword>